<feature type="domain" description="RNA polymerase sigma-70 region 2" evidence="7">
    <location>
        <begin position="67"/>
        <end position="133"/>
    </location>
</feature>
<evidence type="ECO:0000256" key="1">
    <source>
        <dbReference type="ARBA" id="ARBA00010641"/>
    </source>
</evidence>
<keyword evidence="4" id="KW-0238">DNA-binding</keyword>
<dbReference type="GO" id="GO:0003677">
    <property type="term" value="F:DNA binding"/>
    <property type="evidence" value="ECO:0007669"/>
    <property type="project" value="UniProtKB-KW"/>
</dbReference>
<evidence type="ECO:0000256" key="4">
    <source>
        <dbReference type="ARBA" id="ARBA00023125"/>
    </source>
</evidence>
<evidence type="ECO:0000256" key="5">
    <source>
        <dbReference type="ARBA" id="ARBA00023163"/>
    </source>
</evidence>
<keyword evidence="10" id="KW-1185">Reference proteome</keyword>
<dbReference type="PANTHER" id="PTHR43133">
    <property type="entry name" value="RNA POLYMERASE ECF-TYPE SIGMA FACTO"/>
    <property type="match status" value="1"/>
</dbReference>
<reference evidence="9 10" key="1">
    <citation type="submission" date="2020-04" db="EMBL/GenBank/DDBJ databases">
        <title>Gordonia sp. nov. TBRC 11910.</title>
        <authorList>
            <person name="Suriyachadkun C."/>
        </authorList>
    </citation>
    <scope>NUCLEOTIDE SEQUENCE [LARGE SCALE GENOMIC DNA]</scope>
    <source>
        <strain evidence="9 10">TBRC 11910</strain>
    </source>
</reference>
<dbReference type="InterPro" id="IPR013325">
    <property type="entry name" value="RNA_pol_sigma_r2"/>
</dbReference>
<dbReference type="NCBIfam" id="TIGR02937">
    <property type="entry name" value="sigma70-ECF"/>
    <property type="match status" value="1"/>
</dbReference>
<comment type="similarity">
    <text evidence="1">Belongs to the sigma-70 factor family. ECF subfamily.</text>
</comment>
<dbReference type="Gene3D" id="1.10.10.10">
    <property type="entry name" value="Winged helix-like DNA-binding domain superfamily/Winged helix DNA-binding domain"/>
    <property type="match status" value="1"/>
</dbReference>
<dbReference type="AlphaFoldDB" id="A0A848KT10"/>
<sequence length="245" mass="27661">MPSAFPHRRAIWSVAVEHETARFNSSDLDHANSSDLDHCPSFAFDELSDDELAGAAAAGDRAAFDVLITRLTPVLLRYLRRMVADPHVAEDLAQETLLHTWKGLPDFAFRSSFRTWMFSIGHRKAVDHYRRRRDVPTETDDFAALASADPEPADAVEHTSLREALTFELSRLSPAARACWWLREVEGLSHDEIAGVLRLSPGSVRGHLQRSRKQLADRLAMWRPDYVSQSQRNHPHDQTSGGESR</sequence>
<dbReference type="EMBL" id="JABBNB010000011">
    <property type="protein sequence ID" value="NMO02084.1"/>
    <property type="molecule type" value="Genomic_DNA"/>
</dbReference>
<dbReference type="PANTHER" id="PTHR43133:SF8">
    <property type="entry name" value="RNA POLYMERASE SIGMA FACTOR HI_1459-RELATED"/>
    <property type="match status" value="1"/>
</dbReference>
<evidence type="ECO:0000259" key="7">
    <source>
        <dbReference type="Pfam" id="PF04542"/>
    </source>
</evidence>
<dbReference type="InterPro" id="IPR007627">
    <property type="entry name" value="RNA_pol_sigma70_r2"/>
</dbReference>
<proteinExistence type="inferred from homology"/>
<evidence type="ECO:0000313" key="10">
    <source>
        <dbReference type="Proteomes" id="UP000550729"/>
    </source>
</evidence>
<accession>A0A848KT10</accession>
<evidence type="ECO:0000313" key="9">
    <source>
        <dbReference type="EMBL" id="NMO02084.1"/>
    </source>
</evidence>
<dbReference type="SUPFAM" id="SSF88946">
    <property type="entry name" value="Sigma2 domain of RNA polymerase sigma factors"/>
    <property type="match status" value="1"/>
</dbReference>
<evidence type="ECO:0000256" key="2">
    <source>
        <dbReference type="ARBA" id="ARBA00023015"/>
    </source>
</evidence>
<keyword evidence="3" id="KW-0731">Sigma factor</keyword>
<feature type="domain" description="RNA polymerase sigma factor 70 region 4 type 2" evidence="8">
    <location>
        <begin position="164"/>
        <end position="215"/>
    </location>
</feature>
<keyword evidence="5" id="KW-0804">Transcription</keyword>
<dbReference type="InterPro" id="IPR039425">
    <property type="entry name" value="RNA_pol_sigma-70-like"/>
</dbReference>
<dbReference type="GO" id="GO:0006352">
    <property type="term" value="P:DNA-templated transcription initiation"/>
    <property type="evidence" value="ECO:0007669"/>
    <property type="project" value="InterPro"/>
</dbReference>
<dbReference type="Proteomes" id="UP000550729">
    <property type="component" value="Unassembled WGS sequence"/>
</dbReference>
<protein>
    <submittedName>
        <fullName evidence="9">Sigma-70 family RNA polymerase sigma factor</fullName>
    </submittedName>
</protein>
<dbReference type="InterPro" id="IPR014284">
    <property type="entry name" value="RNA_pol_sigma-70_dom"/>
</dbReference>
<dbReference type="Pfam" id="PF08281">
    <property type="entry name" value="Sigma70_r4_2"/>
    <property type="match status" value="1"/>
</dbReference>
<evidence type="ECO:0000259" key="8">
    <source>
        <dbReference type="Pfam" id="PF08281"/>
    </source>
</evidence>
<organism evidence="9 10">
    <name type="scientific">Gordonia asplenii</name>
    <dbReference type="NCBI Taxonomy" id="2725283"/>
    <lineage>
        <taxon>Bacteria</taxon>
        <taxon>Bacillati</taxon>
        <taxon>Actinomycetota</taxon>
        <taxon>Actinomycetes</taxon>
        <taxon>Mycobacteriales</taxon>
        <taxon>Gordoniaceae</taxon>
        <taxon>Gordonia</taxon>
    </lineage>
</organism>
<feature type="region of interest" description="Disordered" evidence="6">
    <location>
        <begin position="224"/>
        <end position="245"/>
    </location>
</feature>
<dbReference type="SUPFAM" id="SSF88659">
    <property type="entry name" value="Sigma3 and sigma4 domains of RNA polymerase sigma factors"/>
    <property type="match status" value="1"/>
</dbReference>
<comment type="caution">
    <text evidence="9">The sequence shown here is derived from an EMBL/GenBank/DDBJ whole genome shotgun (WGS) entry which is preliminary data.</text>
</comment>
<dbReference type="InterPro" id="IPR036388">
    <property type="entry name" value="WH-like_DNA-bd_sf"/>
</dbReference>
<gene>
    <name evidence="9" type="ORF">HH308_12765</name>
</gene>
<evidence type="ECO:0000256" key="3">
    <source>
        <dbReference type="ARBA" id="ARBA00023082"/>
    </source>
</evidence>
<dbReference type="CDD" id="cd06171">
    <property type="entry name" value="Sigma70_r4"/>
    <property type="match status" value="1"/>
</dbReference>
<keyword evidence="2" id="KW-0805">Transcription regulation</keyword>
<dbReference type="Gene3D" id="1.10.1740.10">
    <property type="match status" value="1"/>
</dbReference>
<dbReference type="InterPro" id="IPR013249">
    <property type="entry name" value="RNA_pol_sigma70_r4_t2"/>
</dbReference>
<evidence type="ECO:0000256" key="6">
    <source>
        <dbReference type="SAM" id="MobiDB-lite"/>
    </source>
</evidence>
<dbReference type="Pfam" id="PF04542">
    <property type="entry name" value="Sigma70_r2"/>
    <property type="match status" value="1"/>
</dbReference>
<dbReference type="InterPro" id="IPR013324">
    <property type="entry name" value="RNA_pol_sigma_r3/r4-like"/>
</dbReference>
<name>A0A848KT10_9ACTN</name>
<dbReference type="GO" id="GO:0016987">
    <property type="term" value="F:sigma factor activity"/>
    <property type="evidence" value="ECO:0007669"/>
    <property type="project" value="UniProtKB-KW"/>
</dbReference>
<feature type="compositionally biased region" description="Polar residues" evidence="6">
    <location>
        <begin position="227"/>
        <end position="245"/>
    </location>
</feature>